<dbReference type="InterPro" id="IPR036412">
    <property type="entry name" value="HAD-like_sf"/>
</dbReference>
<dbReference type="SMART" id="SM00831">
    <property type="entry name" value="Cation_ATPase_N"/>
    <property type="match status" value="1"/>
</dbReference>
<organism evidence="13 14">
    <name type="scientific">Faecalicoccus pleomorphus</name>
    <dbReference type="NCBI Taxonomy" id="1323"/>
    <lineage>
        <taxon>Bacteria</taxon>
        <taxon>Bacillati</taxon>
        <taxon>Bacillota</taxon>
        <taxon>Erysipelotrichia</taxon>
        <taxon>Erysipelotrichales</taxon>
        <taxon>Erysipelotrichaceae</taxon>
        <taxon>Faecalicoccus</taxon>
    </lineage>
</organism>
<dbReference type="InterPro" id="IPR001757">
    <property type="entry name" value="P_typ_ATPase"/>
</dbReference>
<feature type="transmembrane region" description="Helical" evidence="11">
    <location>
        <begin position="764"/>
        <end position="784"/>
    </location>
</feature>
<dbReference type="InterPro" id="IPR008250">
    <property type="entry name" value="ATPase_P-typ_transduc_dom_A_sf"/>
</dbReference>
<dbReference type="PRINTS" id="PR00119">
    <property type="entry name" value="CATATPASE"/>
</dbReference>
<feature type="transmembrane region" description="Helical" evidence="11">
    <location>
        <begin position="736"/>
        <end position="758"/>
    </location>
</feature>
<evidence type="ECO:0000256" key="4">
    <source>
        <dbReference type="ARBA" id="ARBA00022692"/>
    </source>
</evidence>
<evidence type="ECO:0000256" key="3">
    <source>
        <dbReference type="ARBA" id="ARBA00022475"/>
    </source>
</evidence>
<dbReference type="GO" id="GO:1902600">
    <property type="term" value="P:proton transmembrane transport"/>
    <property type="evidence" value="ECO:0007669"/>
    <property type="project" value="TreeGrafter"/>
</dbReference>
<keyword evidence="9 11" id="KW-0472">Membrane</keyword>
<dbReference type="InterPro" id="IPR023214">
    <property type="entry name" value="HAD_sf"/>
</dbReference>
<evidence type="ECO:0000256" key="10">
    <source>
        <dbReference type="SAM" id="Coils"/>
    </source>
</evidence>
<dbReference type="InterPro" id="IPR059000">
    <property type="entry name" value="ATPase_P-type_domA"/>
</dbReference>
<feature type="transmembrane region" description="Helical" evidence="11">
    <location>
        <begin position="692"/>
        <end position="715"/>
    </location>
</feature>
<evidence type="ECO:0000256" key="9">
    <source>
        <dbReference type="ARBA" id="ARBA00023136"/>
    </source>
</evidence>
<evidence type="ECO:0000256" key="2">
    <source>
        <dbReference type="ARBA" id="ARBA00005675"/>
    </source>
</evidence>
<evidence type="ECO:0000256" key="7">
    <source>
        <dbReference type="ARBA" id="ARBA00022967"/>
    </source>
</evidence>
<feature type="transmembrane region" description="Helical" evidence="11">
    <location>
        <begin position="58"/>
        <end position="74"/>
    </location>
</feature>
<keyword evidence="5" id="KW-0547">Nucleotide-binding</keyword>
<dbReference type="PROSITE" id="PS00154">
    <property type="entry name" value="ATPASE_E1_E2"/>
    <property type="match status" value="1"/>
</dbReference>
<dbReference type="FunFam" id="3.40.50.1000:FF:000001">
    <property type="entry name" value="Phospholipid-transporting ATPase IC"/>
    <property type="match status" value="1"/>
</dbReference>
<comment type="subcellular location">
    <subcellularLocation>
        <location evidence="1">Cell membrane</location>
        <topology evidence="1">Multi-pass membrane protein</topology>
    </subcellularLocation>
</comment>
<dbReference type="PANTHER" id="PTHR43294:SF21">
    <property type="entry name" value="CATION TRANSPORTING ATPASE"/>
    <property type="match status" value="1"/>
</dbReference>
<feature type="transmembrane region" description="Helical" evidence="11">
    <location>
        <begin position="243"/>
        <end position="263"/>
    </location>
</feature>
<feature type="transmembrane region" description="Helical" evidence="11">
    <location>
        <begin position="832"/>
        <end position="855"/>
    </location>
</feature>
<dbReference type="OrthoDB" id="9760364at2"/>
<dbReference type="GO" id="GO:0030007">
    <property type="term" value="P:intracellular potassium ion homeostasis"/>
    <property type="evidence" value="ECO:0007669"/>
    <property type="project" value="TreeGrafter"/>
</dbReference>
<dbReference type="InterPro" id="IPR044492">
    <property type="entry name" value="P_typ_ATPase_HD_dom"/>
</dbReference>
<keyword evidence="13" id="KW-0378">Hydrolase</keyword>
<dbReference type="SUPFAM" id="SSF81653">
    <property type="entry name" value="Calcium ATPase, transduction domain A"/>
    <property type="match status" value="1"/>
</dbReference>
<dbReference type="Gene3D" id="3.40.50.1000">
    <property type="entry name" value="HAD superfamily/HAD-like"/>
    <property type="match status" value="1"/>
</dbReference>
<keyword evidence="10" id="KW-0175">Coiled coil</keyword>
<evidence type="ECO:0000259" key="12">
    <source>
        <dbReference type="SMART" id="SM00831"/>
    </source>
</evidence>
<dbReference type="PRINTS" id="PR00120">
    <property type="entry name" value="HATPASE"/>
</dbReference>
<dbReference type="GO" id="GO:0005886">
    <property type="term" value="C:plasma membrane"/>
    <property type="evidence" value="ECO:0007669"/>
    <property type="project" value="UniProtKB-SubCell"/>
</dbReference>
<dbReference type="InterPro" id="IPR050510">
    <property type="entry name" value="Cation_transp_ATPase_P-type"/>
</dbReference>
<dbReference type="SFLD" id="SFLDS00003">
    <property type="entry name" value="Haloacid_Dehalogenase"/>
    <property type="match status" value="1"/>
</dbReference>
<evidence type="ECO:0000256" key="5">
    <source>
        <dbReference type="ARBA" id="ARBA00022741"/>
    </source>
</evidence>
<dbReference type="AlphaFoldDB" id="A0A380LK58"/>
<keyword evidence="7" id="KW-1278">Translocase</keyword>
<feature type="transmembrane region" description="Helical" evidence="11">
    <location>
        <begin position="796"/>
        <end position="820"/>
    </location>
</feature>
<dbReference type="InterPro" id="IPR023298">
    <property type="entry name" value="ATPase_P-typ_TM_dom_sf"/>
</dbReference>
<reference evidence="13 14" key="1">
    <citation type="submission" date="2018-06" db="EMBL/GenBank/DDBJ databases">
        <authorList>
            <consortium name="Pathogen Informatics"/>
            <person name="Doyle S."/>
        </authorList>
    </citation>
    <scope>NUCLEOTIDE SEQUENCE [LARGE SCALE GENOMIC DNA]</scope>
    <source>
        <strain evidence="13 14">NCTC11087</strain>
    </source>
</reference>
<dbReference type="RefSeq" id="WP_022788970.1">
    <property type="nucleotide sequence ID" value="NZ_UHFX01000003.1"/>
</dbReference>
<proteinExistence type="inferred from homology"/>
<dbReference type="GO" id="GO:0005524">
    <property type="term" value="F:ATP binding"/>
    <property type="evidence" value="ECO:0007669"/>
    <property type="project" value="UniProtKB-KW"/>
</dbReference>
<sequence length="861" mass="93868">MPIYNQTQKEVLEQLSTSMEGLSNEKVKKRQEQYGLNQMNQSKPKSPVLIFLEQYKDLLVIVLICAALISAFSGEYVSTAVILVVITINAILGTIQTLKARKSLESLQKLSTPHVKVLRNGQMEEISSDQLTIGDIVCVEAGDVIEGDGRILEAANLQINESALTGESLPQEKTTEALSGEQPLADQTNMAFSSGLVTNGTGKYVVSSIGMDTQIGHIASMIENAQERKTPLQKSLDEFSVKLTISICVICAIILAINVFLAHENVLDALLIAVALAVAAIPEALGSIVTIVLSISTQKMVKENAIIKQLNAVESLGCVSIICSDKTGTLTQNKMKVMDVFANQEAFPPEALDAGDHCHDVLLKECLLCNNAIYREDAQIGDPTEIALLELFDNYGKKDGDYVVETERMDEIPFDSTRKMMSINSKSHLYTKGAVDELLKRCTQILIHDQKRPITNEDKEVILSKNEYYAKKGLRVLGFAYKNMEPKPLDFADESDLCFVGMVAQMDPPRQESKDAVEKCRIAGIKPIMITGDHAITAQSIATEIGIFNEGDVVLEGSQLEKMSEDELDAILPKVSVYARVAPEHKIRIVKAWQKRNEIVAMTGDGVNDAPALKQSDIGVAMGITGTEVSKDAASMILMDDNFSTIVKAVITGRNVYTNIKNAITYLLSGNFSAILAVVYTSVLFLPTPFTAVHLLFINLITDSLPAIAIGMEKGSDDILKQKPRKSDDSILNSKTLIQIGTEGLIIFVFVITAYYLGNEVSPALASTMAFATLCLSRLFHGFSSRSALPLYKLSINVYSCLAFAVGAGLLMLILLVPGLHGLFTVAQDLTLQHIGLIVLCAFASFICIQLLRVIKTTIKK</sequence>
<evidence type="ECO:0000256" key="11">
    <source>
        <dbReference type="SAM" id="Phobius"/>
    </source>
</evidence>
<dbReference type="SFLD" id="SFLDG00002">
    <property type="entry name" value="C1.7:_P-type_atpase_like"/>
    <property type="match status" value="1"/>
</dbReference>
<dbReference type="FunFam" id="3.40.50.1000:FF:000028">
    <property type="entry name" value="Calcium-transporting P-type ATPase, putative"/>
    <property type="match status" value="1"/>
</dbReference>
<dbReference type="GO" id="GO:0005391">
    <property type="term" value="F:P-type sodium:potassium-exchanging transporter activity"/>
    <property type="evidence" value="ECO:0007669"/>
    <property type="project" value="TreeGrafter"/>
</dbReference>
<evidence type="ECO:0000313" key="14">
    <source>
        <dbReference type="Proteomes" id="UP000255523"/>
    </source>
</evidence>
<accession>A0A380LK58</accession>
<evidence type="ECO:0000256" key="8">
    <source>
        <dbReference type="ARBA" id="ARBA00022989"/>
    </source>
</evidence>
<feature type="domain" description="Cation-transporting P-type ATPase N-terminal" evidence="12">
    <location>
        <begin position="2"/>
        <end position="75"/>
    </location>
</feature>
<keyword evidence="8 11" id="KW-1133">Transmembrane helix</keyword>
<feature type="coiled-coil region" evidence="10">
    <location>
        <begin position="5"/>
        <end position="32"/>
    </location>
</feature>
<dbReference type="InterPro" id="IPR023299">
    <property type="entry name" value="ATPase_P-typ_cyto_dom_N"/>
</dbReference>
<dbReference type="EMBL" id="UHFX01000003">
    <property type="protein sequence ID" value="SUO03595.1"/>
    <property type="molecule type" value="Genomic_DNA"/>
</dbReference>
<name>A0A380LK58_9FIRM</name>
<dbReference type="Gene3D" id="3.40.1110.10">
    <property type="entry name" value="Calcium-transporting ATPase, cytoplasmic domain N"/>
    <property type="match status" value="1"/>
</dbReference>
<dbReference type="Pfam" id="PF00122">
    <property type="entry name" value="E1-E2_ATPase"/>
    <property type="match status" value="1"/>
</dbReference>
<dbReference type="Pfam" id="PF13246">
    <property type="entry name" value="Cation_ATPase"/>
    <property type="match status" value="1"/>
</dbReference>
<keyword evidence="14" id="KW-1185">Reference proteome</keyword>
<dbReference type="NCBIfam" id="TIGR01494">
    <property type="entry name" value="ATPase_P-type"/>
    <property type="match status" value="4"/>
</dbReference>
<feature type="transmembrane region" description="Helical" evidence="11">
    <location>
        <begin position="269"/>
        <end position="293"/>
    </location>
</feature>
<dbReference type="EC" id="3.6.3.8" evidence="13"/>
<dbReference type="Pfam" id="PF00689">
    <property type="entry name" value="Cation_ATPase_C"/>
    <property type="match status" value="1"/>
</dbReference>
<keyword evidence="3" id="KW-1003">Cell membrane</keyword>
<dbReference type="InterPro" id="IPR006068">
    <property type="entry name" value="ATPase_P-typ_cation-transptr_C"/>
</dbReference>
<dbReference type="GeneID" id="77461445"/>
<protein>
    <submittedName>
        <fullName evidence="13">Cation-transporting ATPase</fullName>
        <ecNumber evidence="13">3.6.3.8</ecNumber>
    </submittedName>
</protein>
<dbReference type="InterPro" id="IPR018303">
    <property type="entry name" value="ATPase_P-typ_P_site"/>
</dbReference>
<dbReference type="GO" id="GO:1990573">
    <property type="term" value="P:potassium ion import across plasma membrane"/>
    <property type="evidence" value="ECO:0007669"/>
    <property type="project" value="TreeGrafter"/>
</dbReference>
<dbReference type="Proteomes" id="UP000255523">
    <property type="component" value="Unassembled WGS sequence"/>
</dbReference>
<dbReference type="Gene3D" id="2.70.150.10">
    <property type="entry name" value="Calcium-transporting ATPase, cytoplasmic transduction domain A"/>
    <property type="match status" value="1"/>
</dbReference>
<dbReference type="SUPFAM" id="SSF56784">
    <property type="entry name" value="HAD-like"/>
    <property type="match status" value="1"/>
</dbReference>
<dbReference type="GO" id="GO:0016887">
    <property type="term" value="F:ATP hydrolysis activity"/>
    <property type="evidence" value="ECO:0007669"/>
    <property type="project" value="InterPro"/>
</dbReference>
<comment type="similarity">
    <text evidence="2">Belongs to the cation transport ATPase (P-type) (TC 3.A.3) family. Type IIA subfamily.</text>
</comment>
<dbReference type="Gene3D" id="1.20.1110.10">
    <property type="entry name" value="Calcium-transporting ATPase, transmembrane domain"/>
    <property type="match status" value="1"/>
</dbReference>
<dbReference type="GO" id="GO:0006883">
    <property type="term" value="P:intracellular sodium ion homeostasis"/>
    <property type="evidence" value="ECO:0007669"/>
    <property type="project" value="TreeGrafter"/>
</dbReference>
<evidence type="ECO:0000256" key="6">
    <source>
        <dbReference type="ARBA" id="ARBA00022840"/>
    </source>
</evidence>
<feature type="transmembrane region" description="Helical" evidence="11">
    <location>
        <begin position="80"/>
        <end position="98"/>
    </location>
</feature>
<gene>
    <name evidence="13" type="ORF">NCTC11087_00461</name>
</gene>
<keyword evidence="6" id="KW-0067">ATP-binding</keyword>
<dbReference type="PANTHER" id="PTHR43294">
    <property type="entry name" value="SODIUM/POTASSIUM-TRANSPORTING ATPASE SUBUNIT ALPHA"/>
    <property type="match status" value="1"/>
</dbReference>
<dbReference type="SFLD" id="SFLDF00027">
    <property type="entry name" value="p-type_atpase"/>
    <property type="match status" value="1"/>
</dbReference>
<evidence type="ECO:0000313" key="13">
    <source>
        <dbReference type="EMBL" id="SUO03595.1"/>
    </source>
</evidence>
<dbReference type="SUPFAM" id="SSF81665">
    <property type="entry name" value="Calcium ATPase, transmembrane domain M"/>
    <property type="match status" value="1"/>
</dbReference>
<dbReference type="Pfam" id="PF00690">
    <property type="entry name" value="Cation_ATPase_N"/>
    <property type="match status" value="1"/>
</dbReference>
<evidence type="ECO:0000256" key="1">
    <source>
        <dbReference type="ARBA" id="ARBA00004651"/>
    </source>
</evidence>
<keyword evidence="4 11" id="KW-0812">Transmembrane</keyword>
<dbReference type="GO" id="GO:0036376">
    <property type="term" value="P:sodium ion export across plasma membrane"/>
    <property type="evidence" value="ECO:0007669"/>
    <property type="project" value="TreeGrafter"/>
</dbReference>
<dbReference type="SUPFAM" id="SSF81660">
    <property type="entry name" value="Metal cation-transporting ATPase, ATP-binding domain N"/>
    <property type="match status" value="1"/>
</dbReference>
<feature type="transmembrane region" description="Helical" evidence="11">
    <location>
        <begin position="664"/>
        <end position="686"/>
    </location>
</feature>
<dbReference type="InterPro" id="IPR004014">
    <property type="entry name" value="ATPase_P-typ_cation-transptr_N"/>
</dbReference>